<sequence>MRLTIMQDCFGKPPLLNAKAAMETRMKAFFFAVLGVLMTMGLIVVDAGDGVAEPSAASRTDVGAVERVANRAEAAFADRVRRLQPASALYFLDLLRTGPKARLSARLEDGSVVTMGENAELAIDEFVYAPGETRAITLRSLKGALLFIGEKLFGGDSEVRIRTPVAILGVRGTEVWVGPIDGATGVLVLDGEVSVGSGKGVVILGPGEGTMIGDDGSLSAPKTWGQGKVERALAMVALGD</sequence>
<dbReference type="Gene3D" id="2.60.120.1440">
    <property type="match status" value="1"/>
</dbReference>
<dbReference type="EMBL" id="NRSJ01000010">
    <property type="protein sequence ID" value="MBK1704412.1"/>
    <property type="molecule type" value="Genomic_DNA"/>
</dbReference>
<reference evidence="2" key="1">
    <citation type="submission" date="2017-08" db="EMBL/GenBank/DDBJ databases">
        <authorList>
            <person name="Imhoff J.F."/>
            <person name="Rahn T."/>
            <person name="Kuenzel S."/>
            <person name="Neulinger S.C."/>
        </authorList>
    </citation>
    <scope>NUCLEOTIDE SEQUENCE</scope>
    <source>
        <strain evidence="2">DSM 11080</strain>
    </source>
</reference>
<organism evidence="2 3">
    <name type="scientific">Halochromatium glycolicum</name>
    <dbReference type="NCBI Taxonomy" id="85075"/>
    <lineage>
        <taxon>Bacteria</taxon>
        <taxon>Pseudomonadati</taxon>
        <taxon>Pseudomonadota</taxon>
        <taxon>Gammaproteobacteria</taxon>
        <taxon>Chromatiales</taxon>
        <taxon>Chromatiaceae</taxon>
        <taxon>Halochromatium</taxon>
    </lineage>
</organism>
<dbReference type="InterPro" id="IPR006860">
    <property type="entry name" value="FecR"/>
</dbReference>
<gene>
    <name evidence="2" type="ORF">CKO40_07645</name>
</gene>
<dbReference type="AlphaFoldDB" id="A0AAJ0U408"/>
<feature type="domain" description="FecR protein" evidence="1">
    <location>
        <begin position="94"/>
        <end position="193"/>
    </location>
</feature>
<keyword evidence="3" id="KW-1185">Reference proteome</keyword>
<protein>
    <recommendedName>
        <fullName evidence="1">FecR protein domain-containing protein</fullName>
    </recommendedName>
</protein>
<dbReference type="PANTHER" id="PTHR38731">
    <property type="entry name" value="LIPL45-RELATED LIPOPROTEIN-RELATED"/>
    <property type="match status" value="1"/>
</dbReference>
<dbReference type="Pfam" id="PF04773">
    <property type="entry name" value="FecR"/>
    <property type="match status" value="1"/>
</dbReference>
<proteinExistence type="predicted"/>
<dbReference type="Proteomes" id="UP001296776">
    <property type="component" value="Unassembled WGS sequence"/>
</dbReference>
<accession>A0AAJ0U408</accession>
<comment type="caution">
    <text evidence="2">The sequence shown here is derived from an EMBL/GenBank/DDBJ whole genome shotgun (WGS) entry which is preliminary data.</text>
</comment>
<evidence type="ECO:0000313" key="2">
    <source>
        <dbReference type="EMBL" id="MBK1704412.1"/>
    </source>
</evidence>
<reference evidence="2" key="2">
    <citation type="journal article" date="2020" name="Microorganisms">
        <title>Osmotic Adaptation and Compatible Solute Biosynthesis of Phototrophic Bacteria as Revealed from Genome Analyses.</title>
        <authorList>
            <person name="Imhoff J.F."/>
            <person name="Rahn T."/>
            <person name="Kunzel S."/>
            <person name="Keller A."/>
            <person name="Neulinger S.C."/>
        </authorList>
    </citation>
    <scope>NUCLEOTIDE SEQUENCE</scope>
    <source>
        <strain evidence="2">DSM 11080</strain>
    </source>
</reference>
<name>A0AAJ0U408_9GAMM</name>
<evidence type="ECO:0000313" key="3">
    <source>
        <dbReference type="Proteomes" id="UP001296776"/>
    </source>
</evidence>
<evidence type="ECO:0000259" key="1">
    <source>
        <dbReference type="Pfam" id="PF04773"/>
    </source>
</evidence>